<keyword evidence="1" id="KW-0732">Signal</keyword>
<dbReference type="AlphaFoldDB" id="A0A395RS27"/>
<evidence type="ECO:0000256" key="1">
    <source>
        <dbReference type="SAM" id="SignalP"/>
    </source>
</evidence>
<dbReference type="EMBL" id="PXOF01000138">
    <property type="protein sequence ID" value="RGP62956.1"/>
    <property type="molecule type" value="Genomic_DNA"/>
</dbReference>
<sequence length="363" mass="40500">MFAFRTLFFTGAYFAGTLAMQYCACENSSAAVRYVGIQDACSELSSDWCTSDCDEFGDNCDVCKLTGDGDANAEDTDKLQAWCDEQEGFNADTEATFTGGVIQCYESEQEWMDETECFACTDCRNDKLARRTLMTRALEPVQPPEYEKYITGSDNLVSSQLEELLYEQGNYALYKVTEVHSLGYEWSSQYGNYNGKSKSLTVQKTVKLGFSSKSGTETTNSITASLGAAAEGVSFSLEAKTETRIFNTEERSSESTTTETFEAEAKSYTAYYQQQLKFETQVWYKLDIRGQYRTVGSPNRDEVALKTFGSTVKLNNFALLDGKLTGETPIGVKTVKSTQDKNNLIPWRDIPGRVKDILRNQGV</sequence>
<keyword evidence="3" id="KW-1185">Reference proteome</keyword>
<protein>
    <recommendedName>
        <fullName evidence="4">MACPF domain-containing protein</fullName>
    </recommendedName>
</protein>
<organism evidence="2 3">
    <name type="scientific">Fusarium sporotrichioides</name>
    <dbReference type="NCBI Taxonomy" id="5514"/>
    <lineage>
        <taxon>Eukaryota</taxon>
        <taxon>Fungi</taxon>
        <taxon>Dikarya</taxon>
        <taxon>Ascomycota</taxon>
        <taxon>Pezizomycotina</taxon>
        <taxon>Sordariomycetes</taxon>
        <taxon>Hypocreomycetidae</taxon>
        <taxon>Hypocreales</taxon>
        <taxon>Nectriaceae</taxon>
        <taxon>Fusarium</taxon>
    </lineage>
</organism>
<name>A0A395RS27_FUSSP</name>
<accession>A0A395RS27</accession>
<proteinExistence type="predicted"/>
<gene>
    <name evidence="2" type="ORF">FSPOR_8940</name>
</gene>
<dbReference type="Proteomes" id="UP000266152">
    <property type="component" value="Unassembled WGS sequence"/>
</dbReference>
<feature type="signal peptide" evidence="1">
    <location>
        <begin position="1"/>
        <end position="19"/>
    </location>
</feature>
<comment type="caution">
    <text evidence="2">The sequence shown here is derived from an EMBL/GenBank/DDBJ whole genome shotgun (WGS) entry which is preliminary data.</text>
</comment>
<feature type="chain" id="PRO_5017218468" description="MACPF domain-containing protein" evidence="1">
    <location>
        <begin position="20"/>
        <end position="363"/>
    </location>
</feature>
<evidence type="ECO:0000313" key="3">
    <source>
        <dbReference type="Proteomes" id="UP000266152"/>
    </source>
</evidence>
<evidence type="ECO:0000313" key="2">
    <source>
        <dbReference type="EMBL" id="RGP62956.1"/>
    </source>
</evidence>
<reference evidence="2 3" key="1">
    <citation type="journal article" date="2018" name="PLoS Pathog.">
        <title>Evolution of structural diversity of trichothecenes, a family of toxins produced by plant pathogenic and entomopathogenic fungi.</title>
        <authorList>
            <person name="Proctor R.H."/>
            <person name="McCormick S.P."/>
            <person name="Kim H.S."/>
            <person name="Cardoza R.E."/>
            <person name="Stanley A.M."/>
            <person name="Lindo L."/>
            <person name="Kelly A."/>
            <person name="Brown D.W."/>
            <person name="Lee T."/>
            <person name="Vaughan M.M."/>
            <person name="Alexander N.J."/>
            <person name="Busman M."/>
            <person name="Gutierrez S."/>
        </authorList>
    </citation>
    <scope>NUCLEOTIDE SEQUENCE [LARGE SCALE GENOMIC DNA]</scope>
    <source>
        <strain evidence="2 3">NRRL 3299</strain>
    </source>
</reference>
<evidence type="ECO:0008006" key="4">
    <source>
        <dbReference type="Google" id="ProtNLM"/>
    </source>
</evidence>